<organism evidence="12 13">
    <name type="scientific">Candidatus Haliotispira prima</name>
    <dbReference type="NCBI Taxonomy" id="3034016"/>
    <lineage>
        <taxon>Bacteria</taxon>
        <taxon>Pseudomonadati</taxon>
        <taxon>Spirochaetota</taxon>
        <taxon>Spirochaetia</taxon>
        <taxon>Spirochaetales</taxon>
        <taxon>Spirochaetaceae</taxon>
        <taxon>Candidatus Haliotispira</taxon>
    </lineage>
</organism>
<dbReference type="InterPro" id="IPR050241">
    <property type="entry name" value="NAD-cap_RNA_hydrolase_NudC"/>
</dbReference>
<sequence>MGLTEFDSGNFHHFFALPPGLTGATPSAILRQNYPCFLFVLDKRGRLGCLDTLDILGNLSRSDNSGNLRQAGNLLDVVPCRKQELREDREADSEQEETFWEGLAGFRLFAFVSGRAEVRDLDNLHVLASLPQPDTEIALCLFSVKDRLEESERGRKLLSQLGFVDWLPFRRLFAVCPGWQQGLLSRAGELAYFDREFQFCSTCAGKLAWLEQEFGKCCSRCAALFFPRRDPSVIALICGRRKEGEPEAQQSEHPADGTEKRGEAGRKGEKAQGEANEEAQEWLLLAHNYRFRSRMFSLIAGFVEAGENLEQALLREAWEEARVRLEGIQYLRSRTWPQMHSLMCGFLARSRDGLPFGRPDGREIASLLWIERGDIQSYLLGDKQHSEHGQDPQQTLLYSLDCCQTAYFYRDAEGQTEPQTERTFCLPDRGTVARKLIEQWAWP</sequence>
<accession>A0ABY8MGU6</accession>
<dbReference type="SUPFAM" id="SSF55811">
    <property type="entry name" value="Nudix"/>
    <property type="match status" value="1"/>
</dbReference>
<evidence type="ECO:0000256" key="8">
    <source>
        <dbReference type="ARBA" id="ARBA00023027"/>
    </source>
</evidence>
<gene>
    <name evidence="12" type="ORF">P0082_12290</name>
</gene>
<keyword evidence="7" id="KW-0460">Magnesium</keyword>
<evidence type="ECO:0000259" key="11">
    <source>
        <dbReference type="PROSITE" id="PS51462"/>
    </source>
</evidence>
<dbReference type="CDD" id="cd03429">
    <property type="entry name" value="NUDIX_NADH_pyrophosphatase_Nudt13"/>
    <property type="match status" value="1"/>
</dbReference>
<comment type="cofactor">
    <cofactor evidence="1">
        <name>Mg(2+)</name>
        <dbReference type="ChEBI" id="CHEBI:18420"/>
    </cofactor>
</comment>
<dbReference type="Gene3D" id="3.90.79.20">
    <property type="match status" value="1"/>
</dbReference>
<evidence type="ECO:0000256" key="3">
    <source>
        <dbReference type="ARBA" id="ARBA00009595"/>
    </source>
</evidence>
<dbReference type="EMBL" id="CP123443">
    <property type="protein sequence ID" value="WGK69237.1"/>
    <property type="molecule type" value="Genomic_DNA"/>
</dbReference>
<dbReference type="InterPro" id="IPR020084">
    <property type="entry name" value="NUDIX_hydrolase_CS"/>
</dbReference>
<keyword evidence="13" id="KW-1185">Reference proteome</keyword>
<proteinExistence type="inferred from homology"/>
<dbReference type="Gene3D" id="3.90.79.10">
    <property type="entry name" value="Nucleoside Triphosphate Pyrophosphohydrolase"/>
    <property type="match status" value="1"/>
</dbReference>
<evidence type="ECO:0000313" key="13">
    <source>
        <dbReference type="Proteomes" id="UP001228690"/>
    </source>
</evidence>
<evidence type="ECO:0000256" key="6">
    <source>
        <dbReference type="ARBA" id="ARBA00022801"/>
    </source>
</evidence>
<keyword evidence="8" id="KW-0520">NAD</keyword>
<feature type="compositionally biased region" description="Basic and acidic residues" evidence="10">
    <location>
        <begin position="253"/>
        <end position="272"/>
    </location>
</feature>
<evidence type="ECO:0000313" key="12">
    <source>
        <dbReference type="EMBL" id="WGK69237.1"/>
    </source>
</evidence>
<feature type="region of interest" description="Disordered" evidence="10">
    <location>
        <begin position="244"/>
        <end position="274"/>
    </location>
</feature>
<reference evidence="12 13" key="1">
    <citation type="submission" date="2023-04" db="EMBL/GenBank/DDBJ databases">
        <title>Spirochaete genome identified in red abalone sample constitutes a novel genus.</title>
        <authorList>
            <person name="Sharma S.P."/>
            <person name="Purcell C.M."/>
            <person name="Hyde J.R."/>
            <person name="Severin A.J."/>
        </authorList>
    </citation>
    <scope>NUCLEOTIDE SEQUENCE [LARGE SCALE GENOMIC DNA]</scope>
    <source>
        <strain evidence="12 13">SP-2023</strain>
    </source>
</reference>
<keyword evidence="6" id="KW-0378">Hydrolase</keyword>
<dbReference type="InterPro" id="IPR015797">
    <property type="entry name" value="NUDIX_hydrolase-like_dom_sf"/>
</dbReference>
<feature type="domain" description="Nudix hydrolase" evidence="11">
    <location>
        <begin position="227"/>
        <end position="396"/>
    </location>
</feature>
<evidence type="ECO:0000256" key="5">
    <source>
        <dbReference type="ARBA" id="ARBA00022723"/>
    </source>
</evidence>
<dbReference type="PANTHER" id="PTHR42904:SF6">
    <property type="entry name" value="NAD-CAPPED RNA HYDROLASE NUDT12"/>
    <property type="match status" value="1"/>
</dbReference>
<evidence type="ECO:0000256" key="9">
    <source>
        <dbReference type="ARBA" id="ARBA00023679"/>
    </source>
</evidence>
<dbReference type="InterPro" id="IPR049734">
    <property type="entry name" value="NudC-like_C"/>
</dbReference>
<evidence type="ECO:0000256" key="4">
    <source>
        <dbReference type="ARBA" id="ARBA00012381"/>
    </source>
</evidence>
<protein>
    <recommendedName>
        <fullName evidence="4">NAD(+) diphosphatase</fullName>
        <ecNumber evidence="4">3.6.1.22</ecNumber>
    </recommendedName>
</protein>
<dbReference type="PANTHER" id="PTHR42904">
    <property type="entry name" value="NUDIX HYDROLASE, NUDC SUBFAMILY"/>
    <property type="match status" value="1"/>
</dbReference>
<comment type="cofactor">
    <cofactor evidence="2">
        <name>Zn(2+)</name>
        <dbReference type="ChEBI" id="CHEBI:29105"/>
    </cofactor>
</comment>
<dbReference type="Proteomes" id="UP001228690">
    <property type="component" value="Chromosome"/>
</dbReference>
<evidence type="ECO:0000256" key="2">
    <source>
        <dbReference type="ARBA" id="ARBA00001947"/>
    </source>
</evidence>
<evidence type="ECO:0000256" key="10">
    <source>
        <dbReference type="SAM" id="MobiDB-lite"/>
    </source>
</evidence>
<keyword evidence="5" id="KW-0479">Metal-binding</keyword>
<dbReference type="RefSeq" id="WP_326927425.1">
    <property type="nucleotide sequence ID" value="NZ_CP123443.1"/>
</dbReference>
<dbReference type="Pfam" id="PF00293">
    <property type="entry name" value="NUDIX"/>
    <property type="match status" value="1"/>
</dbReference>
<name>A0ABY8MGU6_9SPIO</name>
<comment type="similarity">
    <text evidence="3">Belongs to the Nudix hydrolase family. NudC subfamily.</text>
</comment>
<dbReference type="PROSITE" id="PS00893">
    <property type="entry name" value="NUDIX_BOX"/>
    <property type="match status" value="1"/>
</dbReference>
<evidence type="ECO:0000256" key="1">
    <source>
        <dbReference type="ARBA" id="ARBA00001946"/>
    </source>
</evidence>
<comment type="catalytic activity">
    <reaction evidence="9">
        <text>a 5'-end NAD(+)-phospho-ribonucleoside in mRNA + H2O = a 5'-end phospho-adenosine-phospho-ribonucleoside in mRNA + beta-nicotinamide D-ribonucleotide + 2 H(+)</text>
        <dbReference type="Rhea" id="RHEA:60876"/>
        <dbReference type="Rhea" id="RHEA-COMP:15698"/>
        <dbReference type="Rhea" id="RHEA-COMP:15719"/>
        <dbReference type="ChEBI" id="CHEBI:14649"/>
        <dbReference type="ChEBI" id="CHEBI:15377"/>
        <dbReference type="ChEBI" id="CHEBI:15378"/>
        <dbReference type="ChEBI" id="CHEBI:144029"/>
        <dbReference type="ChEBI" id="CHEBI:144051"/>
    </reaction>
    <physiologicalReaction direction="left-to-right" evidence="9">
        <dbReference type="Rhea" id="RHEA:60877"/>
    </physiologicalReaction>
</comment>
<dbReference type="InterPro" id="IPR000086">
    <property type="entry name" value="NUDIX_hydrolase_dom"/>
</dbReference>
<evidence type="ECO:0000256" key="7">
    <source>
        <dbReference type="ARBA" id="ARBA00022842"/>
    </source>
</evidence>
<dbReference type="PROSITE" id="PS51462">
    <property type="entry name" value="NUDIX"/>
    <property type="match status" value="1"/>
</dbReference>
<dbReference type="EC" id="3.6.1.22" evidence="4"/>